<sequence>MTTTSTADRPFGDFTPQSWEDLDLALSFVEVLLRGTTVPCQSYQQWIFAVKRRKVQDVFLAAHLVTAEIDGHAYGPHLRQLMAASVDYVHAPRTIPRTRTKPAREVGFNTVPLVAKALELAWTLTVTPKV</sequence>
<name>A0A5C1AS59_9BACT</name>
<reference evidence="2" key="1">
    <citation type="submission" date="2019-08" db="EMBL/GenBank/DDBJ databases">
        <title>Limnoglobus roseus gen. nov., sp. nov., a novel freshwater planctomycete with a giant genome from the family Gemmataceae.</title>
        <authorList>
            <person name="Kulichevskaya I.S."/>
            <person name="Naumoff D.G."/>
            <person name="Miroshnikov K."/>
            <person name="Ivanova A."/>
            <person name="Philippov D.A."/>
            <person name="Hakobyan A."/>
            <person name="Rijpstra I.C."/>
            <person name="Sinninghe Damste J.S."/>
            <person name="Liesack W."/>
            <person name="Dedysh S.N."/>
        </authorList>
    </citation>
    <scope>NUCLEOTIDE SEQUENCE [LARGE SCALE GENOMIC DNA]</scope>
    <source>
        <strain evidence="2">PX52</strain>
    </source>
</reference>
<organism evidence="1 2">
    <name type="scientific">Limnoglobus roseus</name>
    <dbReference type="NCBI Taxonomy" id="2598579"/>
    <lineage>
        <taxon>Bacteria</taxon>
        <taxon>Pseudomonadati</taxon>
        <taxon>Planctomycetota</taxon>
        <taxon>Planctomycetia</taxon>
        <taxon>Gemmatales</taxon>
        <taxon>Gemmataceae</taxon>
        <taxon>Limnoglobus</taxon>
    </lineage>
</organism>
<proteinExistence type="predicted"/>
<keyword evidence="2" id="KW-1185">Reference proteome</keyword>
<dbReference type="AlphaFoldDB" id="A0A5C1AS59"/>
<evidence type="ECO:0000313" key="1">
    <source>
        <dbReference type="EMBL" id="QEL20542.1"/>
    </source>
</evidence>
<dbReference type="RefSeq" id="WP_149114829.1">
    <property type="nucleotide sequence ID" value="NZ_CP042425.1"/>
</dbReference>
<dbReference type="OrthoDB" id="100605at2"/>
<dbReference type="Proteomes" id="UP000324974">
    <property type="component" value="Chromosome"/>
</dbReference>
<accession>A0A5C1AS59</accession>
<dbReference type="EMBL" id="CP042425">
    <property type="protein sequence ID" value="QEL20542.1"/>
    <property type="molecule type" value="Genomic_DNA"/>
</dbReference>
<evidence type="ECO:0000313" key="2">
    <source>
        <dbReference type="Proteomes" id="UP000324974"/>
    </source>
</evidence>
<gene>
    <name evidence="1" type="ORF">PX52LOC_07647</name>
</gene>
<protein>
    <submittedName>
        <fullName evidence="1">Uncharacterized protein</fullName>
    </submittedName>
</protein>
<dbReference type="KEGG" id="lrs:PX52LOC_07647"/>